<feature type="compositionally biased region" description="Basic and acidic residues" evidence="6">
    <location>
        <begin position="1118"/>
        <end position="1144"/>
    </location>
</feature>
<feature type="compositionally biased region" description="Basic residues" evidence="6">
    <location>
        <begin position="957"/>
        <end position="971"/>
    </location>
</feature>
<feature type="compositionally biased region" description="Polar residues" evidence="6">
    <location>
        <begin position="877"/>
        <end position="886"/>
    </location>
</feature>
<feature type="compositionally biased region" description="Acidic residues" evidence="6">
    <location>
        <begin position="170"/>
        <end position="191"/>
    </location>
</feature>
<feature type="domain" description="S1 motif" evidence="7">
    <location>
        <begin position="386"/>
        <end position="469"/>
    </location>
</feature>
<dbReference type="Gene3D" id="1.10.10.2480">
    <property type="match status" value="1"/>
</dbReference>
<evidence type="ECO:0000313" key="9">
    <source>
        <dbReference type="Proteomes" id="UP000266886"/>
    </source>
</evidence>
<accession>A0ABX9UL70</accession>
<evidence type="ECO:0000313" key="8">
    <source>
        <dbReference type="EMBL" id="RMD20098.1"/>
    </source>
</evidence>
<comment type="cofactor">
    <cofactor evidence="1">
        <name>Mg(2+)</name>
        <dbReference type="ChEBI" id="CHEBI:18420"/>
    </cofactor>
</comment>
<feature type="compositionally biased region" description="Basic and acidic residues" evidence="6">
    <location>
        <begin position="298"/>
        <end position="310"/>
    </location>
</feature>
<dbReference type="NCBIfam" id="TIGR00757">
    <property type="entry name" value="RNaseEG"/>
    <property type="match status" value="1"/>
</dbReference>
<evidence type="ECO:0000256" key="4">
    <source>
        <dbReference type="ARBA" id="ARBA00022842"/>
    </source>
</evidence>
<feature type="compositionally biased region" description="Basic residues" evidence="6">
    <location>
        <begin position="838"/>
        <end position="854"/>
    </location>
</feature>
<sequence>MAQNEESTPKRRRSTKATAKKSAKPAKKSTKKSTKKAPAKREQPANEPTVNPYATFDRSRLKDKMRVFQLAKELDVPSKDLVVALSDMGVVKVAQSSLTRAESEQLLDALSPDTNAPQSSDAGDESSDADEKIRHRVRKDVENEIHQIEDKVNAELATADEPGTDPSGDASDEPLTDVEPDVTPAPEDESVTEYAPLFKAPTRSQRRRARRAAQAARAADREVAEGSDGLDDSDASSSDSGDGTLRTAEGSSADSARSGRQKRNRGNAKASKASDSRGQENADGAERGVDTQEAEQIDEPKAIKGSARLEAKRRRRSERSAEERKRSRIVSQAEFLARRESVQRTMVVRDRERHYGTGMVTQVGVLEDGLLVEHFVDTEDQVTMVGNIYLGRVQNVLPSMEAAFIDYGQGRNGVLYAGEIDWKSAGLGGRARRIENALKSGDQVVVQVTKDPVGHKGARLTTQISLAGRFLVYVPGGRTAGISRKLPAPERKRLKEILHKVVPGEGGAIIRTAAENITEEAIAADVQRLHSQWEEIKELAEREKKSHGAKPVTLYEEPALLIKVVRDLFNEDFNKLIVDGKKSYKTIRAYVESVAPDLLGRVKKYRSKKHDGRDAFETYRVDEQLEKALARKVWLPSGGTLIIEHTEALTVIDVNTGKYTGSGGNLEETVTKNNLEAAEEIVRQIRLRDIGGMIIIDFIDMILPENQELVVRRLKESLGRDRTRHNVSEVTSLGLVQLTRKRLGNGLLETFSVPCHCCDGRGILLTEDPVVEEKRARYGRVDSRRLPTGQHPAARAMHPALSETPKPVEKALDDEAIDELADAVVAAEKEKEDEPKTSSRRRGRRGSGRGRGRNRSQAPEQNAPGAGEHQDQRGSEENTVLSSEPTENAGVNEGGSETTQSESGNERGGRNRRRRRQAQRKNAKAEHSKTVGASGGASGDAGDNNDHEDAPAQRTSRAGRSKKRRSARRAATRSTSSETEAPAHGENENTGNSRQSFEDAMADFEKSPRRRRKTRGNSRSDQRPQRNEWDDDSQASEAQQPVRRGTTDQSGTRDRGASADELTGNRGSAETSRDASGGRRRRRAVRRTNRSVSSEDGSAPDPRQDGGLNARNAGAHGDTSRQRGTRGHEGKDKDSEQHGEEAGRQRSRRGRRRAARKRRS</sequence>
<feature type="region of interest" description="Disordered" evidence="6">
    <location>
        <begin position="826"/>
        <end position="1160"/>
    </location>
</feature>
<evidence type="ECO:0000256" key="1">
    <source>
        <dbReference type="ARBA" id="ARBA00001946"/>
    </source>
</evidence>
<dbReference type="InterPro" id="IPR003029">
    <property type="entry name" value="S1_domain"/>
</dbReference>
<feature type="compositionally biased region" description="Basic and acidic residues" evidence="6">
    <location>
        <begin position="1018"/>
        <end position="1028"/>
    </location>
</feature>
<feature type="compositionally biased region" description="Basic residues" evidence="6">
    <location>
        <begin position="910"/>
        <end position="922"/>
    </location>
</feature>
<dbReference type="CDD" id="cd04453">
    <property type="entry name" value="S1_RNase_E"/>
    <property type="match status" value="1"/>
</dbReference>
<comment type="caution">
    <text evidence="8">The sequence shown here is derived from an EMBL/GenBank/DDBJ whole genome shotgun (WGS) entry which is preliminary data.</text>
</comment>
<dbReference type="Pfam" id="PF04760">
    <property type="entry name" value="IF2_N"/>
    <property type="match status" value="1"/>
</dbReference>
<feature type="compositionally biased region" description="Basic residues" evidence="6">
    <location>
        <begin position="1145"/>
        <end position="1160"/>
    </location>
</feature>
<protein>
    <submittedName>
        <fullName evidence="8">Rne/Rng family ribonuclease</fullName>
    </submittedName>
</protein>
<keyword evidence="5" id="KW-0694">RNA-binding</keyword>
<evidence type="ECO:0000256" key="5">
    <source>
        <dbReference type="ARBA" id="ARBA00022884"/>
    </source>
</evidence>
<dbReference type="InterPro" id="IPR004659">
    <property type="entry name" value="RNase_E/G"/>
</dbReference>
<dbReference type="InterPro" id="IPR006847">
    <property type="entry name" value="IF2_N"/>
</dbReference>
<keyword evidence="9" id="KW-1185">Reference proteome</keyword>
<feature type="compositionally biased region" description="Basic and acidic residues" evidence="6">
    <location>
        <begin position="827"/>
        <end position="837"/>
    </location>
</feature>
<dbReference type="PANTHER" id="PTHR30001">
    <property type="entry name" value="RIBONUCLEASE"/>
    <property type="match status" value="1"/>
</dbReference>
<dbReference type="Pfam" id="PF10150">
    <property type="entry name" value="RNase_E_G"/>
    <property type="match status" value="1"/>
</dbReference>
<dbReference type="RefSeq" id="WP_122085218.1">
    <property type="nucleotide sequence ID" value="NZ_RDRE01000004.1"/>
</dbReference>
<reference evidence="8 9" key="1">
    <citation type="submission" date="2018-10" db="EMBL/GenBank/DDBJ databases">
        <title>Whole genome sequence of Corynebacterium gottingense DSM 130494T.</title>
        <authorList>
            <person name="Bernier A.-M."/>
            <person name="Bernard K."/>
        </authorList>
    </citation>
    <scope>NUCLEOTIDE SEQUENCE [LARGE SCALE GENOMIC DNA]</scope>
    <source>
        <strain evidence="8 9">DSM 103494</strain>
    </source>
</reference>
<feature type="region of interest" description="Disordered" evidence="6">
    <location>
        <begin position="1"/>
        <end position="58"/>
    </location>
</feature>
<feature type="compositionally biased region" description="Basic residues" evidence="6">
    <location>
        <begin position="1078"/>
        <end position="1089"/>
    </location>
</feature>
<evidence type="ECO:0000256" key="3">
    <source>
        <dbReference type="ARBA" id="ARBA00022801"/>
    </source>
</evidence>
<keyword evidence="4" id="KW-0460">Magnesium</keyword>
<evidence type="ECO:0000259" key="7">
    <source>
        <dbReference type="PROSITE" id="PS50126"/>
    </source>
</evidence>
<evidence type="ECO:0000256" key="2">
    <source>
        <dbReference type="ARBA" id="ARBA00022723"/>
    </source>
</evidence>
<dbReference type="PANTHER" id="PTHR30001:SF0">
    <property type="entry name" value="RIBONUCLEASE G"/>
    <property type="match status" value="1"/>
</dbReference>
<dbReference type="SMART" id="SM00316">
    <property type="entry name" value="S1"/>
    <property type="match status" value="1"/>
</dbReference>
<feature type="compositionally biased region" description="Basic residues" evidence="6">
    <location>
        <begin position="10"/>
        <end position="38"/>
    </location>
</feature>
<dbReference type="SUPFAM" id="SSF50249">
    <property type="entry name" value="Nucleic acid-binding proteins"/>
    <property type="match status" value="1"/>
</dbReference>
<feature type="region of interest" description="Disordered" evidence="6">
    <location>
        <begin position="781"/>
        <end position="806"/>
    </location>
</feature>
<proteinExistence type="predicted"/>
<feature type="compositionally biased region" description="Basic and acidic residues" evidence="6">
    <location>
        <begin position="129"/>
        <end position="153"/>
    </location>
</feature>
<feature type="compositionally biased region" description="Basic and acidic residues" evidence="6">
    <location>
        <begin position="272"/>
        <end position="290"/>
    </location>
</feature>
<organism evidence="8 9">
    <name type="scientific">Corynebacterium gottingense</name>
    <dbReference type="NCBI Taxonomy" id="2041036"/>
    <lineage>
        <taxon>Bacteria</taxon>
        <taxon>Bacillati</taxon>
        <taxon>Actinomycetota</taxon>
        <taxon>Actinomycetes</taxon>
        <taxon>Mycobacteriales</taxon>
        <taxon>Corynebacteriaceae</taxon>
        <taxon>Corynebacterium</taxon>
    </lineage>
</organism>
<dbReference type="Proteomes" id="UP000266886">
    <property type="component" value="Unassembled WGS sequence"/>
</dbReference>
<feature type="region of interest" description="Disordered" evidence="6">
    <location>
        <begin position="96"/>
        <end position="327"/>
    </location>
</feature>
<keyword evidence="2" id="KW-0479">Metal-binding</keyword>
<dbReference type="InterPro" id="IPR019307">
    <property type="entry name" value="RNA-bd_AU-1/RNase_E/G"/>
</dbReference>
<dbReference type="Gene3D" id="2.40.50.140">
    <property type="entry name" value="Nucleic acid-binding proteins"/>
    <property type="match status" value="1"/>
</dbReference>
<evidence type="ECO:0000256" key="6">
    <source>
        <dbReference type="SAM" id="MobiDB-lite"/>
    </source>
</evidence>
<dbReference type="PROSITE" id="PS50126">
    <property type="entry name" value="S1"/>
    <property type="match status" value="1"/>
</dbReference>
<keyword evidence="3" id="KW-0378">Hydrolase</keyword>
<name>A0ABX9UL70_9CORY</name>
<gene>
    <name evidence="8" type="ORF">EAW56_04055</name>
</gene>
<dbReference type="EMBL" id="RDRE01000004">
    <property type="protein sequence ID" value="RMD20098.1"/>
    <property type="molecule type" value="Genomic_DNA"/>
</dbReference>
<dbReference type="InterPro" id="IPR012340">
    <property type="entry name" value="NA-bd_OB-fold"/>
</dbReference>